<dbReference type="SMART" id="SM00732">
    <property type="entry name" value="YqgFc"/>
    <property type="match status" value="1"/>
</dbReference>
<dbReference type="NCBIfam" id="TIGR00250">
    <property type="entry name" value="RNAse_H_YqgF"/>
    <property type="match status" value="1"/>
</dbReference>
<comment type="caution">
    <text evidence="8">The sequence shown here is derived from an EMBL/GenBank/DDBJ whole genome shotgun (WGS) entry which is preliminary data.</text>
</comment>
<keyword evidence="2 5" id="KW-0690">Ribosome biogenesis</keyword>
<protein>
    <recommendedName>
        <fullName evidence="5">Putative pre-16S rRNA nuclease</fullName>
        <ecNumber evidence="5">3.1.-.-</ecNumber>
    </recommendedName>
</protein>
<feature type="region of interest" description="Disordered" evidence="6">
    <location>
        <begin position="96"/>
        <end position="117"/>
    </location>
</feature>
<dbReference type="PANTHER" id="PTHR33317:SF4">
    <property type="entry name" value="POLYNUCLEOTIDYL TRANSFERASE, RIBONUCLEASE H-LIKE SUPERFAMILY PROTEIN"/>
    <property type="match status" value="1"/>
</dbReference>
<sequence>MNYLGIDWGEKRIGLAFADEIGIAMPLQAAVAASKKERMRHIENTIVQRRAQELVVGYPLNMDGSVGFKAKEVDAFILELEKRFRLPIHRVDERLSSHSVEQGLKGQKKKPSRQSGEIDSRAAALILQDFIEERNLGK</sequence>
<evidence type="ECO:0000313" key="8">
    <source>
        <dbReference type="EMBL" id="MDQ8195056.1"/>
    </source>
</evidence>
<dbReference type="InterPro" id="IPR012337">
    <property type="entry name" value="RNaseH-like_sf"/>
</dbReference>
<feature type="domain" description="YqgF/RNase H-like" evidence="7">
    <location>
        <begin position="1"/>
        <end position="100"/>
    </location>
</feature>
<dbReference type="PANTHER" id="PTHR33317">
    <property type="entry name" value="POLYNUCLEOTIDYL TRANSFERASE, RIBONUCLEASE H-LIKE SUPERFAMILY PROTEIN"/>
    <property type="match status" value="1"/>
</dbReference>
<keyword evidence="3 5" id="KW-0540">Nuclease</keyword>
<dbReference type="Proteomes" id="UP001243717">
    <property type="component" value="Unassembled WGS sequence"/>
</dbReference>
<proteinExistence type="inferred from homology"/>
<evidence type="ECO:0000256" key="4">
    <source>
        <dbReference type="ARBA" id="ARBA00022801"/>
    </source>
</evidence>
<organism evidence="8 9">
    <name type="scientific">Thalassobacterium sedimentorum</name>
    <dbReference type="NCBI Taxonomy" id="3041258"/>
    <lineage>
        <taxon>Bacteria</taxon>
        <taxon>Pseudomonadati</taxon>
        <taxon>Verrucomicrobiota</taxon>
        <taxon>Opitutia</taxon>
        <taxon>Puniceicoccales</taxon>
        <taxon>Coraliomargaritaceae</taxon>
        <taxon>Thalassobacterium</taxon>
    </lineage>
</organism>
<dbReference type="Pfam" id="PF03652">
    <property type="entry name" value="RuvX"/>
    <property type="match status" value="1"/>
</dbReference>
<dbReference type="Gene3D" id="3.30.420.140">
    <property type="entry name" value="YqgF/RNase H-like domain"/>
    <property type="match status" value="1"/>
</dbReference>
<dbReference type="HAMAP" id="MF_00651">
    <property type="entry name" value="Nuclease_YqgF"/>
    <property type="match status" value="1"/>
</dbReference>
<keyword evidence="9" id="KW-1185">Reference proteome</keyword>
<dbReference type="InterPro" id="IPR005227">
    <property type="entry name" value="YqgF"/>
</dbReference>
<keyword evidence="4 5" id="KW-0378">Hydrolase</keyword>
<evidence type="ECO:0000313" key="9">
    <source>
        <dbReference type="Proteomes" id="UP001243717"/>
    </source>
</evidence>
<dbReference type="CDD" id="cd16964">
    <property type="entry name" value="YqgF"/>
    <property type="match status" value="1"/>
</dbReference>
<gene>
    <name evidence="8" type="primary">ruvX</name>
    <name evidence="8" type="ORF">QEH59_11510</name>
</gene>
<dbReference type="InterPro" id="IPR037027">
    <property type="entry name" value="YqgF/RNaseH-like_dom_sf"/>
</dbReference>
<dbReference type="RefSeq" id="WP_308985515.1">
    <property type="nucleotide sequence ID" value="NZ_JARXIC010000017.1"/>
</dbReference>
<accession>A0ABU1AJQ6</accession>
<dbReference type="EC" id="3.1.-.-" evidence="5"/>
<dbReference type="InterPro" id="IPR006641">
    <property type="entry name" value="YqgF/RNaseH-like_dom"/>
</dbReference>
<evidence type="ECO:0000256" key="3">
    <source>
        <dbReference type="ARBA" id="ARBA00022722"/>
    </source>
</evidence>
<evidence type="ECO:0000259" key="7">
    <source>
        <dbReference type="SMART" id="SM00732"/>
    </source>
</evidence>
<name>A0ABU1AJQ6_9BACT</name>
<evidence type="ECO:0000256" key="6">
    <source>
        <dbReference type="SAM" id="MobiDB-lite"/>
    </source>
</evidence>
<dbReference type="SUPFAM" id="SSF53098">
    <property type="entry name" value="Ribonuclease H-like"/>
    <property type="match status" value="1"/>
</dbReference>
<evidence type="ECO:0000256" key="5">
    <source>
        <dbReference type="HAMAP-Rule" id="MF_00651"/>
    </source>
</evidence>
<comment type="subcellular location">
    <subcellularLocation>
        <location evidence="5">Cytoplasm</location>
    </subcellularLocation>
</comment>
<comment type="similarity">
    <text evidence="5">Belongs to the YqgF HJR family.</text>
</comment>
<comment type="function">
    <text evidence="5">Could be a nuclease involved in processing of the 5'-end of pre-16S rRNA.</text>
</comment>
<reference evidence="8 9" key="1">
    <citation type="submission" date="2023-04" db="EMBL/GenBank/DDBJ databases">
        <title>A novel bacteria isolated from coastal sediment.</title>
        <authorList>
            <person name="Liu X.-J."/>
            <person name="Du Z.-J."/>
        </authorList>
    </citation>
    <scope>NUCLEOTIDE SEQUENCE [LARGE SCALE GENOMIC DNA]</scope>
    <source>
        <strain evidence="8 9">SDUM461004</strain>
    </source>
</reference>
<keyword evidence="1 5" id="KW-0963">Cytoplasm</keyword>
<evidence type="ECO:0000256" key="2">
    <source>
        <dbReference type="ARBA" id="ARBA00022517"/>
    </source>
</evidence>
<dbReference type="EMBL" id="JARXIC010000017">
    <property type="protein sequence ID" value="MDQ8195056.1"/>
    <property type="molecule type" value="Genomic_DNA"/>
</dbReference>
<evidence type="ECO:0000256" key="1">
    <source>
        <dbReference type="ARBA" id="ARBA00022490"/>
    </source>
</evidence>